<reference evidence="6" key="1">
    <citation type="submission" date="2020-10" db="EMBL/GenBank/DDBJ databases">
        <authorList>
            <person name="Gilroy R."/>
        </authorList>
    </citation>
    <scope>NUCLEOTIDE SEQUENCE</scope>
    <source>
        <strain evidence="6">ChiSjej1B19-3389</strain>
    </source>
</reference>
<sequence length="209" mass="23139">MLEVKKYTVNSLETNCYLIKDAVSSLYAIIDPGGITPPLLQQLARCEQNLRYIFLTHGHFDHMCSAPDVQKMTGAPIVLCEDEAALLRDPALNLSSMFTQYSVKPFKADILLGENASVTLGQTKICMLKTPGHTSGSACFLADGRIFSGDTLMCGTVGRTDLPTGDVKELRQSLKKLKELKGNYIIHPGHGEDTTLTFEREKNHYLRNM</sequence>
<dbReference type="EMBL" id="DVFW01000018">
    <property type="protein sequence ID" value="HIQ80166.1"/>
    <property type="molecule type" value="Genomic_DNA"/>
</dbReference>
<protein>
    <submittedName>
        <fullName evidence="6">MBL fold metallo-hydrolase</fullName>
    </submittedName>
</protein>
<keyword evidence="3" id="KW-0378">Hydrolase</keyword>
<dbReference type="PANTHER" id="PTHR46233:SF3">
    <property type="entry name" value="HYDROXYACYLGLUTATHIONE HYDROLASE GLOC"/>
    <property type="match status" value="1"/>
</dbReference>
<evidence type="ECO:0000256" key="4">
    <source>
        <dbReference type="ARBA" id="ARBA00022833"/>
    </source>
</evidence>
<dbReference type="AlphaFoldDB" id="A0A9D1CTX6"/>
<dbReference type="InterPro" id="IPR036866">
    <property type="entry name" value="RibonucZ/Hydroxyglut_hydro"/>
</dbReference>
<proteinExistence type="predicted"/>
<accession>A0A9D1CTX6</accession>
<evidence type="ECO:0000256" key="3">
    <source>
        <dbReference type="ARBA" id="ARBA00022801"/>
    </source>
</evidence>
<dbReference type="SMART" id="SM00849">
    <property type="entry name" value="Lactamase_B"/>
    <property type="match status" value="1"/>
</dbReference>
<dbReference type="InterPro" id="IPR001279">
    <property type="entry name" value="Metallo-B-lactamas"/>
</dbReference>
<keyword evidence="4" id="KW-0862">Zinc</keyword>
<evidence type="ECO:0000256" key="1">
    <source>
        <dbReference type="ARBA" id="ARBA00001947"/>
    </source>
</evidence>
<dbReference type="GO" id="GO:0046872">
    <property type="term" value="F:metal ion binding"/>
    <property type="evidence" value="ECO:0007669"/>
    <property type="project" value="UniProtKB-KW"/>
</dbReference>
<evidence type="ECO:0000259" key="5">
    <source>
        <dbReference type="SMART" id="SM00849"/>
    </source>
</evidence>
<dbReference type="PANTHER" id="PTHR46233">
    <property type="entry name" value="HYDROXYACYLGLUTATHIONE HYDROLASE GLOC"/>
    <property type="match status" value="1"/>
</dbReference>
<dbReference type="Proteomes" id="UP000886787">
    <property type="component" value="Unassembled WGS sequence"/>
</dbReference>
<dbReference type="Pfam" id="PF00753">
    <property type="entry name" value="Lactamase_B"/>
    <property type="match status" value="1"/>
</dbReference>
<evidence type="ECO:0000256" key="2">
    <source>
        <dbReference type="ARBA" id="ARBA00022723"/>
    </source>
</evidence>
<feature type="domain" description="Metallo-beta-lactamase" evidence="5">
    <location>
        <begin position="13"/>
        <end position="190"/>
    </location>
</feature>
<comment type="caution">
    <text evidence="6">The sequence shown here is derived from an EMBL/GenBank/DDBJ whole genome shotgun (WGS) entry which is preliminary data.</text>
</comment>
<evidence type="ECO:0000313" key="7">
    <source>
        <dbReference type="Proteomes" id="UP000886787"/>
    </source>
</evidence>
<reference evidence="6" key="2">
    <citation type="journal article" date="2021" name="PeerJ">
        <title>Extensive microbial diversity within the chicken gut microbiome revealed by metagenomics and culture.</title>
        <authorList>
            <person name="Gilroy R."/>
            <person name="Ravi A."/>
            <person name="Getino M."/>
            <person name="Pursley I."/>
            <person name="Horton D.L."/>
            <person name="Alikhan N.F."/>
            <person name="Baker D."/>
            <person name="Gharbi K."/>
            <person name="Hall N."/>
            <person name="Watson M."/>
            <person name="Adriaenssens E.M."/>
            <person name="Foster-Nyarko E."/>
            <person name="Jarju S."/>
            <person name="Secka A."/>
            <person name="Antonio M."/>
            <person name="Oren A."/>
            <person name="Chaudhuri R.R."/>
            <person name="La Ragione R."/>
            <person name="Hildebrand F."/>
            <person name="Pallen M.J."/>
        </authorList>
    </citation>
    <scope>NUCLEOTIDE SEQUENCE</scope>
    <source>
        <strain evidence="6">ChiSjej1B19-3389</strain>
    </source>
</reference>
<organism evidence="6 7">
    <name type="scientific">Candidatus Scatavimonas merdigallinarum</name>
    <dbReference type="NCBI Taxonomy" id="2840914"/>
    <lineage>
        <taxon>Bacteria</taxon>
        <taxon>Bacillati</taxon>
        <taxon>Bacillota</taxon>
        <taxon>Clostridia</taxon>
        <taxon>Eubacteriales</taxon>
        <taxon>Oscillospiraceae</taxon>
        <taxon>Oscillospiraceae incertae sedis</taxon>
        <taxon>Candidatus Scatavimonas</taxon>
    </lineage>
</organism>
<dbReference type="InterPro" id="IPR051453">
    <property type="entry name" value="MBL_Glyoxalase_II"/>
</dbReference>
<gene>
    <name evidence="6" type="ORF">IAD32_02645</name>
</gene>
<dbReference type="GO" id="GO:0016787">
    <property type="term" value="F:hydrolase activity"/>
    <property type="evidence" value="ECO:0007669"/>
    <property type="project" value="UniProtKB-KW"/>
</dbReference>
<dbReference type="CDD" id="cd06262">
    <property type="entry name" value="metallo-hydrolase-like_MBL-fold"/>
    <property type="match status" value="1"/>
</dbReference>
<dbReference type="Gene3D" id="3.60.15.10">
    <property type="entry name" value="Ribonuclease Z/Hydroxyacylglutathione hydrolase-like"/>
    <property type="match status" value="1"/>
</dbReference>
<name>A0A9D1CTX6_9FIRM</name>
<comment type="cofactor">
    <cofactor evidence="1">
        <name>Zn(2+)</name>
        <dbReference type="ChEBI" id="CHEBI:29105"/>
    </cofactor>
</comment>
<dbReference type="SUPFAM" id="SSF56281">
    <property type="entry name" value="Metallo-hydrolase/oxidoreductase"/>
    <property type="match status" value="1"/>
</dbReference>
<evidence type="ECO:0000313" key="6">
    <source>
        <dbReference type="EMBL" id="HIQ80166.1"/>
    </source>
</evidence>
<keyword evidence="2" id="KW-0479">Metal-binding</keyword>